<dbReference type="GO" id="GO:0004020">
    <property type="term" value="F:adenylylsulfate kinase activity"/>
    <property type="evidence" value="ECO:0007669"/>
    <property type="project" value="InterPro"/>
</dbReference>
<dbReference type="Gene3D" id="3.10.400.10">
    <property type="entry name" value="Sulfate adenylyltransferase"/>
    <property type="match status" value="1"/>
</dbReference>
<dbReference type="InterPro" id="IPR025980">
    <property type="entry name" value="ATP-Sase_PUA-like_dom"/>
</dbReference>
<comment type="pathway">
    <text evidence="1">Sulfur metabolism; sulfate assimilation.</text>
</comment>
<dbReference type="InterPro" id="IPR015947">
    <property type="entry name" value="PUA-like_sf"/>
</dbReference>
<dbReference type="SUPFAM" id="SSF52374">
    <property type="entry name" value="Nucleotidylyl transferase"/>
    <property type="match status" value="1"/>
</dbReference>
<dbReference type="Gene3D" id="3.40.50.300">
    <property type="entry name" value="P-loop containing nucleotide triphosphate hydrolases"/>
    <property type="match status" value="2"/>
</dbReference>
<dbReference type="Pfam" id="PF14306">
    <property type="entry name" value="PUA_2"/>
    <property type="match status" value="1"/>
</dbReference>
<keyword evidence="14" id="KW-1185">Reference proteome</keyword>
<sequence length="978" mass="113489">MCSKNIYYHGSKVTPEERVIAIGQRGAFHGSTVWLTGLPAFCLDGDNIRCGLNKNLGFSDVDREENIRRVAEVSKLFAEAGLMCIVSFISPFEKDRAHARRLHEECKLPFIEVFVDTPLAICEERDVKGLYQKARNGQIKNFTGIDGLYERPLDPDITIDTATTSAEKAIESIIALLAERGVLSPTLISSVRELFIDDLTKQQILVDLDDIPRLSITKIDMQWIQVLSEGHIENQTIPIVLPCSTDDKERLKSSDSSILALYYNETAVAIIQKPEYYEHRKEERCCRIFGICDREHPHIKMIMDSGDWLIGGELKVFERVRWNDGLDHFRLTPNELRQRFHEIKGDPIFAFQLRNPVHNGHALLMQKTRQSLLDKGFKNPILLLHPLGGWTKDDDVPLDVRIAQYQAVLDDDDNVLDRNKTVLAIFPSPMLYAGPREVQWHAKARMTAGVNFYIVGRDPAGIGHPRIKSKDLYDPTHGSKVLTMALGLHRLEILAFRVAAYNKIEKKMDFYDPLKHDQYDFISGTKMRQIARTGALPPDGFMSIAVMDIKCVKVGMTNQSQWVANPEYINVHQIPKVLTTDVEFVQDDYDRKLYEYHSDVVDTYESRKLSILKNPSLSSLGRHMLLNNLLFYYNEYRKIIRYMGGENKSLIQCQQIEKPLIICCLPRTGSTLLYNLLSCDPNARSPVLSDMSDPIPPLARTSAVEHDRRMAMYEEALYRKEKIIPNIMKKYHASHPKFIHEEDKIILYYVGLAFSHLFLCLPTDDNDDDDGDQQNFEDWLLNDELNDKDFIYLFHKTFIKMLNMIEKPKSHWLLKTPYHAFYIKTLLKYYPDASVIMIHRDMQQVLSSFCYLELANTFYYYERNKCNLNLIGKRGMIIIDHMIDSLLKYRKDHADNKTVKGIFDLNYQNLFNNPILSVQQIYKYFNYEYTEEFHQNMLKWLMQNPQGKQGRNNYGLEQFGFTAQEVDKHYRKYTDMFL</sequence>
<evidence type="ECO:0000256" key="3">
    <source>
        <dbReference type="ARBA" id="ARBA00009290"/>
    </source>
</evidence>
<dbReference type="CDD" id="cd02027">
    <property type="entry name" value="APSK"/>
    <property type="match status" value="1"/>
</dbReference>
<protein>
    <recommendedName>
        <fullName evidence="15">Sulfate adenylyltransferase</fullName>
    </recommendedName>
</protein>
<feature type="domain" description="APS kinase" evidence="9">
    <location>
        <begin position="36"/>
        <end position="160"/>
    </location>
</feature>
<evidence type="ECO:0000256" key="6">
    <source>
        <dbReference type="ARBA" id="ARBA00022741"/>
    </source>
</evidence>
<accession>A0A813TUV0</accession>
<evidence type="ECO:0000259" key="11">
    <source>
        <dbReference type="Pfam" id="PF14306"/>
    </source>
</evidence>
<dbReference type="Gene3D" id="3.40.50.620">
    <property type="entry name" value="HUPs"/>
    <property type="match status" value="1"/>
</dbReference>
<feature type="domain" description="ATP-sulfurylase PUA-like" evidence="11">
    <location>
        <begin position="235"/>
        <end position="319"/>
    </location>
</feature>
<comment type="similarity">
    <text evidence="3">In the C-terminal section; belongs to the sulfate adenylyltransferase family.</text>
</comment>
<evidence type="ECO:0000256" key="2">
    <source>
        <dbReference type="ARBA" id="ARBA00007268"/>
    </source>
</evidence>
<evidence type="ECO:0000313" key="12">
    <source>
        <dbReference type="EMBL" id="CAF0814299.1"/>
    </source>
</evidence>
<dbReference type="PANTHER" id="PTHR11055">
    <property type="entry name" value="BIFUNCTIONAL 3'-PHOSPHOADENOSINE 5'-PHOSPHOSULFATE SYNTHASE"/>
    <property type="match status" value="1"/>
</dbReference>
<dbReference type="GO" id="GO:0050428">
    <property type="term" value="P:3'-phosphoadenosine 5'-phosphosulfate biosynthetic process"/>
    <property type="evidence" value="ECO:0007669"/>
    <property type="project" value="TreeGrafter"/>
</dbReference>
<evidence type="ECO:0000256" key="5">
    <source>
        <dbReference type="ARBA" id="ARBA00022695"/>
    </source>
</evidence>
<dbReference type="InterPro" id="IPR024951">
    <property type="entry name" value="Sulfurylase_cat_dom"/>
</dbReference>
<reference evidence="12" key="1">
    <citation type="submission" date="2021-02" db="EMBL/GenBank/DDBJ databases">
        <authorList>
            <person name="Nowell W R."/>
        </authorList>
    </citation>
    <scope>NUCLEOTIDE SEQUENCE</scope>
</reference>
<dbReference type="NCBIfam" id="NF003013">
    <property type="entry name" value="PRK03846.1"/>
    <property type="match status" value="1"/>
</dbReference>
<keyword evidence="5" id="KW-0548">Nucleotidyltransferase</keyword>
<dbReference type="OrthoDB" id="506431at2759"/>
<organism evidence="12 14">
    <name type="scientific">Didymodactylos carnosus</name>
    <dbReference type="NCBI Taxonomy" id="1234261"/>
    <lineage>
        <taxon>Eukaryota</taxon>
        <taxon>Metazoa</taxon>
        <taxon>Spiralia</taxon>
        <taxon>Gnathifera</taxon>
        <taxon>Rotifera</taxon>
        <taxon>Eurotatoria</taxon>
        <taxon>Bdelloidea</taxon>
        <taxon>Philodinida</taxon>
        <taxon>Philodinidae</taxon>
        <taxon>Didymodactylos</taxon>
    </lineage>
</organism>
<dbReference type="EMBL" id="CAJOBC010000556">
    <property type="protein sequence ID" value="CAF3600233.1"/>
    <property type="molecule type" value="Genomic_DNA"/>
</dbReference>
<keyword evidence="6" id="KW-0547">Nucleotide-binding</keyword>
<feature type="domain" description="Sulphate adenylyltransferase catalytic" evidence="10">
    <location>
        <begin position="328"/>
        <end position="549"/>
    </location>
</feature>
<dbReference type="GO" id="GO:0000103">
    <property type="term" value="P:sulfate assimilation"/>
    <property type="evidence" value="ECO:0007669"/>
    <property type="project" value="InterPro"/>
</dbReference>
<dbReference type="Pfam" id="PF13469">
    <property type="entry name" value="Sulfotransfer_3"/>
    <property type="match status" value="1"/>
</dbReference>
<comment type="caution">
    <text evidence="12">The sequence shown here is derived from an EMBL/GenBank/DDBJ whole genome shotgun (WGS) entry which is preliminary data.</text>
</comment>
<dbReference type="Proteomes" id="UP000681722">
    <property type="component" value="Unassembled WGS sequence"/>
</dbReference>
<dbReference type="AlphaFoldDB" id="A0A813TUV0"/>
<dbReference type="InterPro" id="IPR014729">
    <property type="entry name" value="Rossmann-like_a/b/a_fold"/>
</dbReference>
<evidence type="ECO:0000256" key="7">
    <source>
        <dbReference type="ARBA" id="ARBA00022777"/>
    </source>
</evidence>
<dbReference type="InterPro" id="IPR059117">
    <property type="entry name" value="APS_kinase_dom"/>
</dbReference>
<evidence type="ECO:0000259" key="10">
    <source>
        <dbReference type="Pfam" id="PF01747"/>
    </source>
</evidence>
<dbReference type="SUPFAM" id="SSF88697">
    <property type="entry name" value="PUA domain-like"/>
    <property type="match status" value="1"/>
</dbReference>
<dbReference type="InterPro" id="IPR027417">
    <property type="entry name" value="P-loop_NTPase"/>
</dbReference>
<evidence type="ECO:0008006" key="15">
    <source>
        <dbReference type="Google" id="ProtNLM"/>
    </source>
</evidence>
<dbReference type="EMBL" id="CAJNOQ010000556">
    <property type="protein sequence ID" value="CAF0814299.1"/>
    <property type="molecule type" value="Genomic_DNA"/>
</dbReference>
<dbReference type="FunFam" id="3.40.50.620:FF:000006">
    <property type="entry name" value="bifunctional 3'-phosphoadenosine 5'-phosphosulfate synthase 1"/>
    <property type="match status" value="1"/>
</dbReference>
<dbReference type="PANTHER" id="PTHR11055:SF1">
    <property type="entry name" value="PAPS SYNTHETASE, ISOFORM D"/>
    <property type="match status" value="1"/>
</dbReference>
<evidence type="ECO:0000313" key="14">
    <source>
        <dbReference type="Proteomes" id="UP000663829"/>
    </source>
</evidence>
<evidence type="ECO:0000256" key="8">
    <source>
        <dbReference type="ARBA" id="ARBA00022840"/>
    </source>
</evidence>
<dbReference type="GO" id="GO:0005524">
    <property type="term" value="F:ATP binding"/>
    <property type="evidence" value="ECO:0007669"/>
    <property type="project" value="UniProtKB-KW"/>
</dbReference>
<dbReference type="Pfam" id="PF01747">
    <property type="entry name" value="ATP-sulfurylase"/>
    <property type="match status" value="1"/>
</dbReference>
<dbReference type="SUPFAM" id="SSF52540">
    <property type="entry name" value="P-loop containing nucleoside triphosphate hydrolases"/>
    <property type="match status" value="2"/>
</dbReference>
<dbReference type="NCBIfam" id="TIGR00455">
    <property type="entry name" value="apsK"/>
    <property type="match status" value="1"/>
</dbReference>
<keyword evidence="4" id="KW-0808">Transferase</keyword>
<evidence type="ECO:0000259" key="9">
    <source>
        <dbReference type="Pfam" id="PF01583"/>
    </source>
</evidence>
<dbReference type="Proteomes" id="UP000663829">
    <property type="component" value="Unassembled WGS sequence"/>
</dbReference>
<keyword evidence="8" id="KW-0067">ATP-binding</keyword>
<dbReference type="Pfam" id="PF01583">
    <property type="entry name" value="APS_kinase"/>
    <property type="match status" value="1"/>
</dbReference>
<evidence type="ECO:0000256" key="1">
    <source>
        <dbReference type="ARBA" id="ARBA00005050"/>
    </source>
</evidence>
<proteinExistence type="inferred from homology"/>
<keyword evidence="7" id="KW-0418">Kinase</keyword>
<evidence type="ECO:0000256" key="4">
    <source>
        <dbReference type="ARBA" id="ARBA00022679"/>
    </source>
</evidence>
<dbReference type="InterPro" id="IPR002891">
    <property type="entry name" value="APS"/>
</dbReference>
<gene>
    <name evidence="12" type="ORF">GPM918_LOCUS4201</name>
    <name evidence="13" type="ORF">SRO942_LOCUS4201</name>
</gene>
<comment type="similarity">
    <text evidence="2">In the N-terminal section; belongs to the APS kinase family.</text>
</comment>
<dbReference type="GO" id="GO:0004781">
    <property type="term" value="F:sulfate adenylyltransferase (ATP) activity"/>
    <property type="evidence" value="ECO:0007669"/>
    <property type="project" value="InterPro"/>
</dbReference>
<name>A0A813TUV0_9BILA</name>
<evidence type="ECO:0000313" key="13">
    <source>
        <dbReference type="EMBL" id="CAF3600233.1"/>
    </source>
</evidence>